<sequence length="452" mass="51049">MDATELDGPSIDSPVDTTNDLSPQIIEDVRPASPVVEHSTNSSNTTNENSSASGLLYEDNFHSLLVPSELSTIRHPKEAAAKLGIAIDELIRKNGYKTLDEGKEFRFRWDNTSAYYLAKNCLQIGPFLGFENLKPNSSSKLEPSSLISLKWCCIWYNLLLSIKFKDKRVPTESQLRTKFKYLMEIANTKINAITTGDERNPCAITGDDKTDEIIEDLMKLKNAADDRRTELPKLEMQRQSQKRALCYKSQKRDLCNKSQKRALCTNSLPQVAQNLEQTNSDSSFSPINDVKAPNVRTIIKRPRVNRSMIKRPRVNRSMIKRPRVNHSIEDMRSDAQLLHVSAGIQLITSHMLQSLMAAFGDMKQAGQEKNEKIQKAEEEKVALQMLFEERKIKIAEEKLAIEREKIAFEKHKFDISQVAIISSVLLGNKDKSASINVDVEKLLLKTLGSLTG</sequence>
<name>A0A0C7MWG3_9SACH</name>
<evidence type="ECO:0000313" key="3">
    <source>
        <dbReference type="EMBL" id="CEP61940.1"/>
    </source>
</evidence>
<reference evidence="3 4" key="1">
    <citation type="submission" date="2014-12" db="EMBL/GenBank/DDBJ databases">
        <authorList>
            <person name="Neuveglise Cecile"/>
        </authorList>
    </citation>
    <scope>NUCLEOTIDE SEQUENCE [LARGE SCALE GENOMIC DNA]</scope>
    <source>
        <strain evidence="3 4">CBS 12615</strain>
    </source>
</reference>
<feature type="compositionally biased region" description="Low complexity" evidence="2">
    <location>
        <begin position="39"/>
        <end position="52"/>
    </location>
</feature>
<dbReference type="EMBL" id="LN736363">
    <property type="protein sequence ID" value="CEP61940.1"/>
    <property type="molecule type" value="Genomic_DNA"/>
</dbReference>
<dbReference type="HOGENOM" id="CLU_605602_0_0_1"/>
<organism evidence="3 4">
    <name type="scientific">Lachancea lanzarotensis</name>
    <dbReference type="NCBI Taxonomy" id="1245769"/>
    <lineage>
        <taxon>Eukaryota</taxon>
        <taxon>Fungi</taxon>
        <taxon>Dikarya</taxon>
        <taxon>Ascomycota</taxon>
        <taxon>Saccharomycotina</taxon>
        <taxon>Saccharomycetes</taxon>
        <taxon>Saccharomycetales</taxon>
        <taxon>Saccharomycetaceae</taxon>
        <taxon>Lachancea</taxon>
    </lineage>
</organism>
<evidence type="ECO:0000256" key="2">
    <source>
        <dbReference type="SAM" id="MobiDB-lite"/>
    </source>
</evidence>
<keyword evidence="1" id="KW-0175">Coiled coil</keyword>
<dbReference type="Proteomes" id="UP000054304">
    <property type="component" value="Unassembled WGS sequence"/>
</dbReference>
<proteinExistence type="predicted"/>
<dbReference type="OrthoDB" id="4033174at2759"/>
<keyword evidence="4" id="KW-1185">Reference proteome</keyword>
<dbReference type="RefSeq" id="XP_022628172.1">
    <property type="nucleotide sequence ID" value="XM_022772738.1"/>
</dbReference>
<feature type="coiled-coil region" evidence="1">
    <location>
        <begin position="359"/>
        <end position="412"/>
    </location>
</feature>
<accession>A0A0C7MWG3</accession>
<protein>
    <submittedName>
        <fullName evidence="3">LALA0S04e04104g1_1</fullName>
    </submittedName>
</protein>
<feature type="region of interest" description="Disordered" evidence="2">
    <location>
        <begin position="1"/>
        <end position="52"/>
    </location>
</feature>
<dbReference type="AlphaFoldDB" id="A0A0C7MWG3"/>
<evidence type="ECO:0000256" key="1">
    <source>
        <dbReference type="SAM" id="Coils"/>
    </source>
</evidence>
<dbReference type="GeneID" id="34685383"/>
<gene>
    <name evidence="3" type="ORF">LALA0_S04e04104g</name>
</gene>
<evidence type="ECO:0000313" key="4">
    <source>
        <dbReference type="Proteomes" id="UP000054304"/>
    </source>
</evidence>